<proteinExistence type="predicted"/>
<dbReference type="InterPro" id="IPR045843">
    <property type="entry name" value="IND-like"/>
</dbReference>
<gene>
    <name evidence="8" type="ORF">CIPAW_07G051000</name>
</gene>
<dbReference type="PROSITE" id="PS50888">
    <property type="entry name" value="BHLH"/>
    <property type="match status" value="1"/>
</dbReference>
<dbReference type="PANTHER" id="PTHR16223">
    <property type="entry name" value="TRANSCRIPTION FACTOR BHLH83-RELATED"/>
    <property type="match status" value="1"/>
</dbReference>
<evidence type="ECO:0000256" key="3">
    <source>
        <dbReference type="ARBA" id="ARBA00023125"/>
    </source>
</evidence>
<dbReference type="InterPro" id="IPR045239">
    <property type="entry name" value="bHLH95_bHLH"/>
</dbReference>
<dbReference type="InterPro" id="IPR011598">
    <property type="entry name" value="bHLH_dom"/>
</dbReference>
<feature type="region of interest" description="Disordered" evidence="6">
    <location>
        <begin position="232"/>
        <end position="304"/>
    </location>
</feature>
<dbReference type="GO" id="GO:0000978">
    <property type="term" value="F:RNA polymerase II cis-regulatory region sequence-specific DNA binding"/>
    <property type="evidence" value="ECO:0007669"/>
    <property type="project" value="TreeGrafter"/>
</dbReference>
<feature type="compositionally biased region" description="Polar residues" evidence="6">
    <location>
        <begin position="260"/>
        <end position="271"/>
    </location>
</feature>
<evidence type="ECO:0000256" key="2">
    <source>
        <dbReference type="ARBA" id="ARBA00023015"/>
    </source>
</evidence>
<dbReference type="AlphaFoldDB" id="A0A8T1Q1X7"/>
<feature type="domain" description="BHLH" evidence="7">
    <location>
        <begin position="300"/>
        <end position="349"/>
    </location>
</feature>
<name>A0A8T1Q1X7_CARIL</name>
<evidence type="ECO:0000256" key="1">
    <source>
        <dbReference type="ARBA" id="ARBA00004123"/>
    </source>
</evidence>
<dbReference type="GO" id="GO:0000981">
    <property type="term" value="F:DNA-binding transcription factor activity, RNA polymerase II-specific"/>
    <property type="evidence" value="ECO:0007669"/>
    <property type="project" value="TreeGrafter"/>
</dbReference>
<keyword evidence="9" id="KW-1185">Reference proteome</keyword>
<protein>
    <recommendedName>
        <fullName evidence="7">BHLH domain-containing protein</fullName>
    </recommendedName>
</protein>
<evidence type="ECO:0000256" key="4">
    <source>
        <dbReference type="ARBA" id="ARBA00023163"/>
    </source>
</evidence>
<dbReference type="PANTHER" id="PTHR16223:SF56">
    <property type="entry name" value="TRANSCRIPTION FACTOR BHLH110"/>
    <property type="match status" value="1"/>
</dbReference>
<evidence type="ECO:0000256" key="6">
    <source>
        <dbReference type="SAM" id="MobiDB-lite"/>
    </source>
</evidence>
<dbReference type="GO" id="GO:0005634">
    <property type="term" value="C:nucleus"/>
    <property type="evidence" value="ECO:0007669"/>
    <property type="project" value="UniProtKB-SubCell"/>
</dbReference>
<comment type="subcellular location">
    <subcellularLocation>
        <location evidence="1">Nucleus</location>
    </subcellularLocation>
</comment>
<dbReference type="GO" id="GO:0046983">
    <property type="term" value="F:protein dimerization activity"/>
    <property type="evidence" value="ECO:0007669"/>
    <property type="project" value="InterPro"/>
</dbReference>
<reference evidence="8" key="1">
    <citation type="submission" date="2020-12" db="EMBL/GenBank/DDBJ databases">
        <title>WGS assembly of Carya illinoinensis cv. Pawnee.</title>
        <authorList>
            <person name="Platts A."/>
            <person name="Shu S."/>
            <person name="Wright S."/>
            <person name="Barry K."/>
            <person name="Edger P."/>
            <person name="Pires J.C."/>
            <person name="Schmutz J."/>
        </authorList>
    </citation>
    <scope>NUCLEOTIDE SEQUENCE</scope>
    <source>
        <tissue evidence="8">Leaf</tissue>
    </source>
</reference>
<feature type="compositionally biased region" description="Basic and acidic residues" evidence="6">
    <location>
        <begin position="286"/>
        <end position="297"/>
    </location>
</feature>
<comment type="caution">
    <text evidence="8">The sequence shown here is derived from an EMBL/GenBank/DDBJ whole genome shotgun (WGS) entry which is preliminary data.</text>
</comment>
<dbReference type="CDD" id="cd11393">
    <property type="entry name" value="bHLH_AtbHLH_like"/>
    <property type="match status" value="1"/>
</dbReference>
<evidence type="ECO:0000256" key="5">
    <source>
        <dbReference type="ARBA" id="ARBA00023242"/>
    </source>
</evidence>
<keyword evidence="2" id="KW-0805">Transcription regulation</keyword>
<sequence>MESANFPHLHQHQEQFTEYFTSANQSGYKASITRDWINPSIVLNDGNYNSYLSESVPNSRDLWPKYSVDEPILRSSVRQDLSFCDAKTTQQSANEEMHLAKFKEEMPAAGTFPKLSEIVCDFSNAEASHLLTPKHEQQCSSDLFENLCLGHFSAGAHIAGQQPNSARDLYSNTHNSESFGGVAESNRSYNFSHIFPSFSPSYFSSSLASNSLGLNLQTLDLLTSTNTGGNFSQPSHDILGVRKGSSVSLSPDHMHELADSPSNSSNKTTAFMNEVTRAKRPSRSSDQSKESHAEAKKSRSVSRCSCPPLKVRKEKLGDRIAALQKLVAPFGKTDTASVLTEAIGYIQFLHDRVQNLSMPYMRSSRSKPIIRSAMQLGLSKEGYGTDHDQAKPDLRSRGLCLLPKSCASYITGFDHH</sequence>
<dbReference type="EMBL" id="CM031815">
    <property type="protein sequence ID" value="KAG6647042.1"/>
    <property type="molecule type" value="Genomic_DNA"/>
</dbReference>
<evidence type="ECO:0000313" key="9">
    <source>
        <dbReference type="Proteomes" id="UP000811609"/>
    </source>
</evidence>
<organism evidence="8 9">
    <name type="scientific">Carya illinoinensis</name>
    <name type="common">Pecan</name>
    <dbReference type="NCBI Taxonomy" id="32201"/>
    <lineage>
        <taxon>Eukaryota</taxon>
        <taxon>Viridiplantae</taxon>
        <taxon>Streptophyta</taxon>
        <taxon>Embryophyta</taxon>
        <taxon>Tracheophyta</taxon>
        <taxon>Spermatophyta</taxon>
        <taxon>Magnoliopsida</taxon>
        <taxon>eudicotyledons</taxon>
        <taxon>Gunneridae</taxon>
        <taxon>Pentapetalae</taxon>
        <taxon>rosids</taxon>
        <taxon>fabids</taxon>
        <taxon>Fagales</taxon>
        <taxon>Juglandaceae</taxon>
        <taxon>Carya</taxon>
    </lineage>
</organism>
<keyword evidence="4" id="KW-0804">Transcription</keyword>
<keyword evidence="3" id="KW-0238">DNA-binding</keyword>
<evidence type="ECO:0000313" key="8">
    <source>
        <dbReference type="EMBL" id="KAG6647042.1"/>
    </source>
</evidence>
<dbReference type="Proteomes" id="UP000811609">
    <property type="component" value="Chromosome 7"/>
</dbReference>
<keyword evidence="5" id="KW-0539">Nucleus</keyword>
<accession>A0A8T1Q1X7</accession>
<evidence type="ECO:0000259" key="7">
    <source>
        <dbReference type="PROSITE" id="PS50888"/>
    </source>
</evidence>